<accession>A0ABZ3FUY0</accession>
<dbReference type="RefSeq" id="WP_425310040.1">
    <property type="nucleotide sequence ID" value="NZ_CP154795.1"/>
</dbReference>
<evidence type="ECO:0000313" key="2">
    <source>
        <dbReference type="EMBL" id="XAN08583.1"/>
    </source>
</evidence>
<evidence type="ECO:0008006" key="4">
    <source>
        <dbReference type="Google" id="ProtNLM"/>
    </source>
</evidence>
<proteinExistence type="predicted"/>
<feature type="transmembrane region" description="Helical" evidence="1">
    <location>
        <begin position="194"/>
        <end position="214"/>
    </location>
</feature>
<feature type="transmembrane region" description="Helical" evidence="1">
    <location>
        <begin position="247"/>
        <end position="266"/>
    </location>
</feature>
<feature type="transmembrane region" description="Helical" evidence="1">
    <location>
        <begin position="85"/>
        <end position="105"/>
    </location>
</feature>
<feature type="transmembrane region" description="Helical" evidence="1">
    <location>
        <begin position="392"/>
        <end position="410"/>
    </location>
</feature>
<reference evidence="2 3" key="1">
    <citation type="submission" date="2024-04" db="EMBL/GenBank/DDBJ databases">
        <title>Isolation of an actinomycete strain from pig manure.</title>
        <authorList>
            <person name="Gong T."/>
            <person name="Yu Z."/>
            <person name="An M."/>
            <person name="Wei C."/>
            <person name="Yang W."/>
            <person name="Liu L."/>
        </authorList>
    </citation>
    <scope>NUCLEOTIDE SEQUENCE [LARGE SCALE GENOMIC DNA]</scope>
    <source>
        <strain evidence="2 3">ZF39</strain>
    </source>
</reference>
<organism evidence="2 3">
    <name type="scientific">Ammonicoccus fulvus</name>
    <dbReference type="NCBI Taxonomy" id="3138240"/>
    <lineage>
        <taxon>Bacteria</taxon>
        <taxon>Bacillati</taxon>
        <taxon>Actinomycetota</taxon>
        <taxon>Actinomycetes</taxon>
        <taxon>Propionibacteriales</taxon>
        <taxon>Propionibacteriaceae</taxon>
        <taxon>Ammonicoccus</taxon>
    </lineage>
</organism>
<feature type="transmembrane region" description="Helical" evidence="1">
    <location>
        <begin position="323"/>
        <end position="343"/>
    </location>
</feature>
<feature type="transmembrane region" description="Helical" evidence="1">
    <location>
        <begin position="273"/>
        <end position="291"/>
    </location>
</feature>
<dbReference type="Proteomes" id="UP001442841">
    <property type="component" value="Chromosome"/>
</dbReference>
<gene>
    <name evidence="2" type="ORF">AADG42_15140</name>
</gene>
<keyword evidence="1" id="KW-0812">Transmembrane</keyword>
<feature type="transmembrane region" description="Helical" evidence="1">
    <location>
        <begin position="349"/>
        <end position="371"/>
    </location>
</feature>
<keyword evidence="3" id="KW-1185">Reference proteome</keyword>
<sequence length="551" mass="58126">MRSSRIRRLTHLAVAAAVGLVTIVQILRPAVNQDVRYVLGALATTGAAGQSWIEVWAHRPLVARGTIALFDALSPGEFLVEETLLRAWSVALAAGAAVVLWRGLVRRVDRAAAGWSALAVGAALAWAPGWDFAEPEWYAAALAVAAIGLAVGWRRGPIGAGVLLGLVVAMKYTTVTTALAALLIVLALDRSRGLATALVTAASTVIVLAGAVLVSPHEWQWLRDMPLLNPGFRFTAVPQVIEGMVNSLVVSPITIVALVAIVGLLLRGGQGARLGLLAVAILALLVAPFMIQQQNFLYHLSALPVAAAGLVAALAARSPVLPIGLPLAGLLGLVGGVGLFALGPRTRDQNWWIADIVIAVALAAGLIALLIQLRRGMPAAQGAERPARRSRGLTLIALACLAPLVVTLSPRTAYSFSLAHNRVTAGDNHAQAEAGPDRRARAHAALPGNTPVVYLSFSAPYWLGYPTPCRYASPTFLQRAVGARAEAVAQSPSFSENLACLDDQAARAVVVEPGWFDVDRVRPEVRSALERNFDCADPAYADDGWLICRRR</sequence>
<protein>
    <recommendedName>
        <fullName evidence="4">Glycosyltransferase RgtA/B/C/D-like domain-containing protein</fullName>
    </recommendedName>
</protein>
<keyword evidence="1" id="KW-1133">Transmembrane helix</keyword>
<evidence type="ECO:0000313" key="3">
    <source>
        <dbReference type="Proteomes" id="UP001442841"/>
    </source>
</evidence>
<dbReference type="EMBL" id="CP154795">
    <property type="protein sequence ID" value="XAN08583.1"/>
    <property type="molecule type" value="Genomic_DNA"/>
</dbReference>
<feature type="transmembrane region" description="Helical" evidence="1">
    <location>
        <begin position="160"/>
        <end position="188"/>
    </location>
</feature>
<feature type="transmembrane region" description="Helical" evidence="1">
    <location>
        <begin position="12"/>
        <end position="31"/>
    </location>
</feature>
<feature type="transmembrane region" description="Helical" evidence="1">
    <location>
        <begin position="297"/>
        <end position="316"/>
    </location>
</feature>
<feature type="transmembrane region" description="Helical" evidence="1">
    <location>
        <begin position="112"/>
        <end position="130"/>
    </location>
</feature>
<name>A0ABZ3FUY0_9ACTN</name>
<evidence type="ECO:0000256" key="1">
    <source>
        <dbReference type="SAM" id="Phobius"/>
    </source>
</evidence>
<keyword evidence="1" id="KW-0472">Membrane</keyword>